<feature type="region of interest" description="Disordered" evidence="1">
    <location>
        <begin position="129"/>
        <end position="196"/>
    </location>
</feature>
<protein>
    <submittedName>
        <fullName evidence="2">Uncharacterized protein</fullName>
    </submittedName>
</protein>
<keyword evidence="3" id="KW-1185">Reference proteome</keyword>
<name>A0A7J6N4F5_PERCH</name>
<evidence type="ECO:0000313" key="2">
    <source>
        <dbReference type="EMBL" id="KAF4677821.1"/>
    </source>
</evidence>
<reference evidence="2 3" key="1">
    <citation type="submission" date="2020-04" db="EMBL/GenBank/DDBJ databases">
        <title>Perkinsus chesapeaki whole genome sequence.</title>
        <authorList>
            <person name="Bogema D.R."/>
        </authorList>
    </citation>
    <scope>NUCLEOTIDE SEQUENCE [LARGE SCALE GENOMIC DNA]</scope>
    <source>
        <strain evidence="2">ATCC PRA-425</strain>
    </source>
</reference>
<gene>
    <name evidence="2" type="ORF">FOL47_009732</name>
</gene>
<organism evidence="2 3">
    <name type="scientific">Perkinsus chesapeaki</name>
    <name type="common">Clam parasite</name>
    <name type="synonym">Perkinsus andrewsi</name>
    <dbReference type="NCBI Taxonomy" id="330153"/>
    <lineage>
        <taxon>Eukaryota</taxon>
        <taxon>Sar</taxon>
        <taxon>Alveolata</taxon>
        <taxon>Perkinsozoa</taxon>
        <taxon>Perkinsea</taxon>
        <taxon>Perkinsida</taxon>
        <taxon>Perkinsidae</taxon>
        <taxon>Perkinsus</taxon>
    </lineage>
</organism>
<dbReference type="AlphaFoldDB" id="A0A7J6N4F5"/>
<dbReference type="EMBL" id="JAAPAO010000007">
    <property type="protein sequence ID" value="KAF4677821.1"/>
    <property type="molecule type" value="Genomic_DNA"/>
</dbReference>
<feature type="compositionally biased region" description="Polar residues" evidence="1">
    <location>
        <begin position="132"/>
        <end position="142"/>
    </location>
</feature>
<evidence type="ECO:0000313" key="3">
    <source>
        <dbReference type="Proteomes" id="UP000591131"/>
    </source>
</evidence>
<dbReference type="Proteomes" id="UP000591131">
    <property type="component" value="Unassembled WGS sequence"/>
</dbReference>
<evidence type="ECO:0000256" key="1">
    <source>
        <dbReference type="SAM" id="MobiDB-lite"/>
    </source>
</evidence>
<proteinExistence type="predicted"/>
<sequence length="255" mass="29384">MSHLKRADGSELPKGLSALYKRFSQSSYSDDDKEMNKDTDDLDHLKILLAIEASRRKKATHDLLKMRRAHDQQFLEEQRVKRAVFEEKDREVTDLLDELHRLKFNNQTLRHKLQSREALRSASDYKKLVSECNRSSSRTSDAAPSKSARMAKEHNTTTESSRQLVRPATREPPLAGSETALVQKPHVTSEDVGGAITVPKVRSTSSAGQVRLATAGQEPWDKRLERKVAMHRKNEELQKSIWDMYYIWHDSFNYH</sequence>
<comment type="caution">
    <text evidence="2">The sequence shown here is derived from an EMBL/GenBank/DDBJ whole genome shotgun (WGS) entry which is preliminary data.</text>
</comment>
<accession>A0A7J6N4F5</accession>